<keyword evidence="1" id="KW-0812">Transmembrane</keyword>
<evidence type="ECO:0000313" key="2">
    <source>
        <dbReference type="EMBL" id="ORZ14089.1"/>
    </source>
</evidence>
<dbReference type="EMBL" id="MCGE01000015">
    <property type="protein sequence ID" value="ORZ14089.1"/>
    <property type="molecule type" value="Genomic_DNA"/>
</dbReference>
<keyword evidence="3" id="KW-1185">Reference proteome</keyword>
<protein>
    <submittedName>
        <fullName evidence="2">Uncharacterized protein</fullName>
    </submittedName>
</protein>
<reference evidence="2 3" key="1">
    <citation type="submission" date="2016-07" db="EMBL/GenBank/DDBJ databases">
        <title>Pervasive Adenine N6-methylation of Active Genes in Fungi.</title>
        <authorList>
            <consortium name="DOE Joint Genome Institute"/>
            <person name="Mondo S.J."/>
            <person name="Dannebaum R.O."/>
            <person name="Kuo R.C."/>
            <person name="Labutti K."/>
            <person name="Haridas S."/>
            <person name="Kuo A."/>
            <person name="Salamov A."/>
            <person name="Ahrendt S.R."/>
            <person name="Lipzen A."/>
            <person name="Sullivan W."/>
            <person name="Andreopoulos W.B."/>
            <person name="Clum A."/>
            <person name="Lindquist E."/>
            <person name="Daum C."/>
            <person name="Ramamoorthy G.K."/>
            <person name="Gryganskyi A."/>
            <person name="Culley D."/>
            <person name="Magnuson J.K."/>
            <person name="James T.Y."/>
            <person name="O'Malley M.A."/>
            <person name="Stajich J.E."/>
            <person name="Spatafora J.W."/>
            <person name="Visel A."/>
            <person name="Grigoriev I.V."/>
        </authorList>
    </citation>
    <scope>NUCLEOTIDE SEQUENCE [LARGE SCALE GENOMIC DNA]</scope>
    <source>
        <strain evidence="2 3">NRRL 1336</strain>
    </source>
</reference>
<gene>
    <name evidence="2" type="ORF">BCR42DRAFT_418025</name>
</gene>
<keyword evidence="1" id="KW-1133">Transmembrane helix</keyword>
<evidence type="ECO:0000313" key="3">
    <source>
        <dbReference type="Proteomes" id="UP000193560"/>
    </source>
</evidence>
<accession>A0A1X2ICR2</accession>
<sequence length="70" mass="8193">MNTLQVEQTPLLDDAIINMTDHEHQHQDICNRKKESRLLAGFYWILCIILWSLAIAVNMIGGFIVEKLYY</sequence>
<feature type="transmembrane region" description="Helical" evidence="1">
    <location>
        <begin position="42"/>
        <end position="65"/>
    </location>
</feature>
<dbReference type="Proteomes" id="UP000193560">
    <property type="component" value="Unassembled WGS sequence"/>
</dbReference>
<keyword evidence="1" id="KW-0472">Membrane</keyword>
<organism evidence="2 3">
    <name type="scientific">Absidia repens</name>
    <dbReference type="NCBI Taxonomy" id="90262"/>
    <lineage>
        <taxon>Eukaryota</taxon>
        <taxon>Fungi</taxon>
        <taxon>Fungi incertae sedis</taxon>
        <taxon>Mucoromycota</taxon>
        <taxon>Mucoromycotina</taxon>
        <taxon>Mucoromycetes</taxon>
        <taxon>Mucorales</taxon>
        <taxon>Cunninghamellaceae</taxon>
        <taxon>Absidia</taxon>
    </lineage>
</organism>
<proteinExistence type="predicted"/>
<dbReference type="OrthoDB" id="2286947at2759"/>
<evidence type="ECO:0000256" key="1">
    <source>
        <dbReference type="SAM" id="Phobius"/>
    </source>
</evidence>
<dbReference type="AlphaFoldDB" id="A0A1X2ICR2"/>
<name>A0A1X2ICR2_9FUNG</name>
<comment type="caution">
    <text evidence="2">The sequence shown here is derived from an EMBL/GenBank/DDBJ whole genome shotgun (WGS) entry which is preliminary data.</text>
</comment>